<dbReference type="Gene3D" id="3.40.50.1820">
    <property type="entry name" value="alpha/beta hydrolase"/>
    <property type="match status" value="1"/>
</dbReference>
<evidence type="ECO:0000259" key="2">
    <source>
        <dbReference type="Pfam" id="PF20434"/>
    </source>
</evidence>
<name>A0A4Y9RPR1_9CAUL</name>
<comment type="caution">
    <text evidence="3">The sequence shown here is derived from an EMBL/GenBank/DDBJ whole genome shotgun (WGS) entry which is preliminary data.</text>
</comment>
<dbReference type="InterPro" id="IPR050300">
    <property type="entry name" value="GDXG_lipolytic_enzyme"/>
</dbReference>
<sequence length="330" mass="35085">MDMERRTLLGLAAGAGMALSVTGARAQTIADGGRAGPADPTEIIRLWPDGTPGGEGVTVTPIVPERSTDPAFHDRYAQYTTDPILTVFRPERPNGSAMLLIPGGGYRWAVLDKEGYDVARVFAASGTTCFVLRYRLPADGWAAGADAPLQDAQRAIRLIRSRAADYGVDPKKIGVLGASAGGHLAGLASARTDAAYAATDAADALSLRPDLTVLMYPVATMADPYVHAGSRTHLLGETPSPERIAAYSLERMDWRGAAPVFLLHALDDASVPVENSLQLLTTLKAAAVPTEVHLFQEGSHGFGIRLIQGRPAQVWPDLVRAWAARLDFPL</sequence>
<dbReference type="InterPro" id="IPR049492">
    <property type="entry name" value="BD-FAE-like_dom"/>
</dbReference>
<dbReference type="PANTHER" id="PTHR48081">
    <property type="entry name" value="AB HYDROLASE SUPERFAMILY PROTEIN C4A8.06C"/>
    <property type="match status" value="1"/>
</dbReference>
<keyword evidence="1 3" id="KW-0378">Hydrolase</keyword>
<organism evidence="3 4">
    <name type="scientific">Brevundimonas intermedia</name>
    <dbReference type="NCBI Taxonomy" id="74315"/>
    <lineage>
        <taxon>Bacteria</taxon>
        <taxon>Pseudomonadati</taxon>
        <taxon>Pseudomonadota</taxon>
        <taxon>Alphaproteobacteria</taxon>
        <taxon>Caulobacterales</taxon>
        <taxon>Caulobacteraceae</taxon>
        <taxon>Brevundimonas</taxon>
    </lineage>
</organism>
<evidence type="ECO:0000256" key="1">
    <source>
        <dbReference type="ARBA" id="ARBA00022801"/>
    </source>
</evidence>
<dbReference type="InterPro" id="IPR006311">
    <property type="entry name" value="TAT_signal"/>
</dbReference>
<gene>
    <name evidence="3" type="ORF">EGY25_14350</name>
</gene>
<dbReference type="OrthoDB" id="9771666at2"/>
<dbReference type="AlphaFoldDB" id="A0A4Y9RPR1"/>
<feature type="domain" description="BD-FAE-like" evidence="2">
    <location>
        <begin position="97"/>
        <end position="282"/>
    </location>
</feature>
<proteinExistence type="predicted"/>
<dbReference type="Pfam" id="PF20434">
    <property type="entry name" value="BD-FAE"/>
    <property type="match status" value="1"/>
</dbReference>
<dbReference type="SUPFAM" id="SSF53474">
    <property type="entry name" value="alpha/beta-Hydrolases"/>
    <property type="match status" value="1"/>
</dbReference>
<dbReference type="InterPro" id="IPR029058">
    <property type="entry name" value="AB_hydrolase_fold"/>
</dbReference>
<reference evidence="3 4" key="1">
    <citation type="submission" date="2019-03" db="EMBL/GenBank/DDBJ databases">
        <title>Draft genome of Brevundimonas sp. a heavy metal resistant soil bacteria.</title>
        <authorList>
            <person name="Soto J."/>
        </authorList>
    </citation>
    <scope>NUCLEOTIDE SEQUENCE [LARGE SCALE GENOMIC DNA]</scope>
    <source>
        <strain evidence="3 4">B-10</strain>
    </source>
</reference>
<evidence type="ECO:0000313" key="3">
    <source>
        <dbReference type="EMBL" id="TFW10883.1"/>
    </source>
</evidence>
<dbReference type="PANTHER" id="PTHR48081:SF6">
    <property type="entry name" value="PEPTIDASE S9 PROLYL OLIGOPEPTIDASE CATALYTIC DOMAIN-CONTAINING PROTEIN"/>
    <property type="match status" value="1"/>
</dbReference>
<evidence type="ECO:0000313" key="4">
    <source>
        <dbReference type="Proteomes" id="UP000298216"/>
    </source>
</evidence>
<dbReference type="GO" id="GO:0016787">
    <property type="term" value="F:hydrolase activity"/>
    <property type="evidence" value="ECO:0007669"/>
    <property type="project" value="UniProtKB-KW"/>
</dbReference>
<accession>A0A4Y9RPR1</accession>
<keyword evidence="4" id="KW-1185">Reference proteome</keyword>
<dbReference type="PROSITE" id="PS51318">
    <property type="entry name" value="TAT"/>
    <property type="match status" value="1"/>
</dbReference>
<dbReference type="EMBL" id="SPVH01000007">
    <property type="protein sequence ID" value="TFW10883.1"/>
    <property type="molecule type" value="Genomic_DNA"/>
</dbReference>
<protein>
    <submittedName>
        <fullName evidence="3">Alpha/beta hydrolase</fullName>
    </submittedName>
</protein>
<dbReference type="Proteomes" id="UP000298216">
    <property type="component" value="Unassembled WGS sequence"/>
</dbReference>